<keyword evidence="1" id="KW-0808">Transferase</keyword>
<dbReference type="KEGG" id="dbk:DGMP_08060"/>
<evidence type="ECO:0000256" key="1">
    <source>
        <dbReference type="ARBA" id="ARBA00022679"/>
    </source>
</evidence>
<proteinExistence type="predicted"/>
<dbReference type="InterPro" id="IPR050065">
    <property type="entry name" value="GlmU-like"/>
</dbReference>
<dbReference type="EMBL" id="AP024086">
    <property type="protein sequence ID" value="BCL60113.1"/>
    <property type="molecule type" value="Genomic_DNA"/>
</dbReference>
<dbReference type="Proteomes" id="UP000826725">
    <property type="component" value="Chromosome"/>
</dbReference>
<evidence type="ECO:0000259" key="2">
    <source>
        <dbReference type="Pfam" id="PF12804"/>
    </source>
</evidence>
<gene>
    <name evidence="3" type="ORF">DGMP_08060</name>
</gene>
<accession>A0A8D5FJM4</accession>
<feature type="domain" description="MobA-like NTP transferase" evidence="2">
    <location>
        <begin position="14"/>
        <end position="132"/>
    </location>
</feature>
<dbReference type="PANTHER" id="PTHR43584">
    <property type="entry name" value="NUCLEOTIDYL TRANSFERASE"/>
    <property type="match status" value="1"/>
</dbReference>
<sequence length="253" mass="27998">MENSMQQTEKKRTGVILAAGLGSRLAKTGYVEKPLVPVQGISLLLRTLRSLELACHRAVIVLGFEGETIHSYVKHHYTGTMELVFAFNRNYVLANGVSVLAAKEYLDGDFILTMADHIMESSLVELALHHTPVTGGATLLVDYKLDTIFDMADATKVFERDGQIRSIGKELETFNCVDTGLFICTSGLLKALESIYKAKGDVSLSEGVQQLCENNLMNCLDIGDGFWQDVDTEEMLKHAEEQLRKRLVKKVAA</sequence>
<protein>
    <recommendedName>
        <fullName evidence="2">MobA-like NTP transferase domain-containing protein</fullName>
    </recommendedName>
</protein>
<dbReference type="PANTHER" id="PTHR43584:SF8">
    <property type="entry name" value="N-ACETYLMURAMATE ALPHA-1-PHOSPHATE URIDYLYLTRANSFERASE"/>
    <property type="match status" value="1"/>
</dbReference>
<dbReference type="Pfam" id="PF12804">
    <property type="entry name" value="NTP_transf_3"/>
    <property type="match status" value="1"/>
</dbReference>
<name>A0A8D5FJM4_9BACT</name>
<organism evidence="3 4">
    <name type="scientific">Desulfomarina profundi</name>
    <dbReference type="NCBI Taxonomy" id="2772557"/>
    <lineage>
        <taxon>Bacteria</taxon>
        <taxon>Pseudomonadati</taxon>
        <taxon>Thermodesulfobacteriota</taxon>
        <taxon>Desulfobulbia</taxon>
        <taxon>Desulfobulbales</taxon>
        <taxon>Desulfobulbaceae</taxon>
        <taxon>Desulfomarina</taxon>
    </lineage>
</organism>
<reference evidence="3" key="1">
    <citation type="submission" date="2020-09" db="EMBL/GenBank/DDBJ databases">
        <title>Desulfogranum mesoprofundum gen. nov., sp. nov., a novel mesophilic, sulfate-reducing chemolithoautotroph isolated from a deep-sea hydrothermal vent chimney in the Suiyo Seamount.</title>
        <authorList>
            <person name="Hashimoto Y."/>
            <person name="Nakagawa S."/>
        </authorList>
    </citation>
    <scope>NUCLEOTIDE SEQUENCE</scope>
    <source>
        <strain evidence="3">KT2</strain>
    </source>
</reference>
<evidence type="ECO:0000313" key="3">
    <source>
        <dbReference type="EMBL" id="BCL60113.1"/>
    </source>
</evidence>
<dbReference type="GO" id="GO:0016779">
    <property type="term" value="F:nucleotidyltransferase activity"/>
    <property type="evidence" value="ECO:0007669"/>
    <property type="project" value="UniProtKB-ARBA"/>
</dbReference>
<dbReference type="AlphaFoldDB" id="A0A8D5FJM4"/>
<keyword evidence="4" id="KW-1185">Reference proteome</keyword>
<dbReference type="InterPro" id="IPR025877">
    <property type="entry name" value="MobA-like_NTP_Trfase"/>
</dbReference>
<evidence type="ECO:0000313" key="4">
    <source>
        <dbReference type="Proteomes" id="UP000826725"/>
    </source>
</evidence>